<dbReference type="AlphaFoldDB" id="A0A2W4ULY3"/>
<proteinExistence type="predicted"/>
<feature type="compositionally biased region" description="Low complexity" evidence="1">
    <location>
        <begin position="135"/>
        <end position="145"/>
    </location>
</feature>
<name>A0A2W4ULY3_9CYAN</name>
<evidence type="ECO:0000256" key="1">
    <source>
        <dbReference type="SAM" id="MobiDB-lite"/>
    </source>
</evidence>
<dbReference type="EMBL" id="QBMC01000010">
    <property type="protein sequence ID" value="PZO22426.1"/>
    <property type="molecule type" value="Genomic_DNA"/>
</dbReference>
<evidence type="ECO:0000313" key="3">
    <source>
        <dbReference type="Proteomes" id="UP000249354"/>
    </source>
</evidence>
<accession>A0A2W4ULY3</accession>
<organism evidence="2 3">
    <name type="scientific">Leptolyngbya foveolarum</name>
    <dbReference type="NCBI Taxonomy" id="47253"/>
    <lineage>
        <taxon>Bacteria</taxon>
        <taxon>Bacillati</taxon>
        <taxon>Cyanobacteriota</taxon>
        <taxon>Cyanophyceae</taxon>
        <taxon>Leptolyngbyales</taxon>
        <taxon>Leptolyngbyaceae</taxon>
        <taxon>Leptolyngbya group</taxon>
        <taxon>Leptolyngbya</taxon>
    </lineage>
</organism>
<reference evidence="2 3" key="2">
    <citation type="submission" date="2018-06" db="EMBL/GenBank/DDBJ databases">
        <title>Metagenomic assembly of (sub)arctic Cyanobacteria and their associated microbiome from non-axenic cultures.</title>
        <authorList>
            <person name="Baurain D."/>
        </authorList>
    </citation>
    <scope>NUCLEOTIDE SEQUENCE [LARGE SCALE GENOMIC DNA]</scope>
    <source>
        <strain evidence="2">ULC129bin1</strain>
    </source>
</reference>
<protein>
    <submittedName>
        <fullName evidence="2">Uncharacterized protein</fullName>
    </submittedName>
</protein>
<dbReference type="Proteomes" id="UP000249354">
    <property type="component" value="Unassembled WGS sequence"/>
</dbReference>
<evidence type="ECO:0000313" key="2">
    <source>
        <dbReference type="EMBL" id="PZO22426.1"/>
    </source>
</evidence>
<gene>
    <name evidence="2" type="ORF">DCF25_02915</name>
</gene>
<comment type="caution">
    <text evidence="2">The sequence shown here is derived from an EMBL/GenBank/DDBJ whole genome shotgun (WGS) entry which is preliminary data.</text>
</comment>
<feature type="region of interest" description="Disordered" evidence="1">
    <location>
        <begin position="71"/>
        <end position="236"/>
    </location>
</feature>
<reference evidence="3" key="1">
    <citation type="submission" date="2018-04" db="EMBL/GenBank/DDBJ databases">
        <authorList>
            <person name="Cornet L."/>
        </authorList>
    </citation>
    <scope>NUCLEOTIDE SEQUENCE [LARGE SCALE GENOMIC DNA]</scope>
</reference>
<feature type="compositionally biased region" description="Polar residues" evidence="1">
    <location>
        <begin position="113"/>
        <end position="129"/>
    </location>
</feature>
<sequence>MNARKRSKSALSEPLTLSQALLITAGLAGLVGLCSGAFLRFSLTNSSDARFLSPLQTFPALSNWTPELPQETADSRYLPGGQNESVKGGDRATSEAASADATILTFEPAAPIDSNQSSPIGDSLNTEITVDSEPTDTATFDAFAARENGRQRTTAPLDLLQKGPDLSGLRQRESGQSKRSLPYDENSQGDPVDELGNYANEYDNNGDYSEGYGDNYYPPADEPIESSDAYYDGERQ</sequence>